<evidence type="ECO:0000313" key="2">
    <source>
        <dbReference type="Proteomes" id="UP001140949"/>
    </source>
</evidence>
<reference evidence="1" key="2">
    <citation type="submission" date="2023-04" db="EMBL/GenBank/DDBJ databases">
        <authorList>
            <person name="Bruccoleri R.E."/>
            <person name="Oakeley E.J."/>
            <person name="Faust A.-M."/>
            <person name="Dessus-Babus S."/>
            <person name="Altorfer M."/>
            <person name="Burckhardt D."/>
            <person name="Oertli M."/>
            <person name="Naumann U."/>
            <person name="Petersen F."/>
            <person name="Wong J."/>
        </authorList>
    </citation>
    <scope>NUCLEOTIDE SEQUENCE</scope>
    <source>
        <strain evidence="1">GSM-AAB239-AS_SAM_17_03QT</strain>
        <tissue evidence="1">Leaf</tissue>
    </source>
</reference>
<name>A0AAX6DP55_IRIPA</name>
<gene>
    <name evidence="1" type="ORF">M6B38_235580</name>
</gene>
<sequence>MSKPKDFTKQRDRIPEQGNAIFINCLNNFIRMRKKNRFEMIQTKEVRDDSINF</sequence>
<organism evidence="1 2">
    <name type="scientific">Iris pallida</name>
    <name type="common">Sweet iris</name>
    <dbReference type="NCBI Taxonomy" id="29817"/>
    <lineage>
        <taxon>Eukaryota</taxon>
        <taxon>Viridiplantae</taxon>
        <taxon>Streptophyta</taxon>
        <taxon>Embryophyta</taxon>
        <taxon>Tracheophyta</taxon>
        <taxon>Spermatophyta</taxon>
        <taxon>Magnoliopsida</taxon>
        <taxon>Liliopsida</taxon>
        <taxon>Asparagales</taxon>
        <taxon>Iridaceae</taxon>
        <taxon>Iridoideae</taxon>
        <taxon>Irideae</taxon>
        <taxon>Iris</taxon>
    </lineage>
</organism>
<evidence type="ECO:0000313" key="1">
    <source>
        <dbReference type="EMBL" id="KAJ6793538.1"/>
    </source>
</evidence>
<comment type="caution">
    <text evidence="1">The sequence shown here is derived from an EMBL/GenBank/DDBJ whole genome shotgun (WGS) entry which is preliminary data.</text>
</comment>
<dbReference type="Proteomes" id="UP001140949">
    <property type="component" value="Unassembled WGS sequence"/>
</dbReference>
<proteinExistence type="predicted"/>
<accession>A0AAX6DP55</accession>
<protein>
    <submittedName>
        <fullName evidence="1">Uncharacterized protein</fullName>
    </submittedName>
</protein>
<keyword evidence="2" id="KW-1185">Reference proteome</keyword>
<reference evidence="1" key="1">
    <citation type="journal article" date="2023" name="GigaByte">
        <title>Genome assembly of the bearded iris, Iris pallida Lam.</title>
        <authorList>
            <person name="Bruccoleri R.E."/>
            <person name="Oakeley E.J."/>
            <person name="Faust A.M.E."/>
            <person name="Altorfer M."/>
            <person name="Dessus-Babus S."/>
            <person name="Burckhardt D."/>
            <person name="Oertli M."/>
            <person name="Naumann U."/>
            <person name="Petersen F."/>
            <person name="Wong J."/>
        </authorList>
    </citation>
    <scope>NUCLEOTIDE SEQUENCE</scope>
    <source>
        <strain evidence="1">GSM-AAB239-AS_SAM_17_03QT</strain>
    </source>
</reference>
<dbReference type="EMBL" id="JANAVB010042893">
    <property type="protein sequence ID" value="KAJ6793538.1"/>
    <property type="molecule type" value="Genomic_DNA"/>
</dbReference>
<dbReference type="AlphaFoldDB" id="A0AAX6DP55"/>